<comment type="catalytic activity">
    <reaction evidence="8">
        <text>13-octadecanoyloxy-octadecanoate + H2O = 13-hydroxy-octadecanoate + octadecanoate + H(+)</text>
        <dbReference type="Rhea" id="RHEA:52084"/>
        <dbReference type="ChEBI" id="CHEBI:15377"/>
        <dbReference type="ChEBI" id="CHEBI:15378"/>
        <dbReference type="ChEBI" id="CHEBI:25629"/>
        <dbReference type="ChEBI" id="CHEBI:136304"/>
        <dbReference type="ChEBI" id="CHEBI:136335"/>
    </reaction>
    <physiologicalReaction direction="left-to-right" evidence="8">
        <dbReference type="Rhea" id="RHEA:52085"/>
    </physiologicalReaction>
</comment>
<comment type="catalytic activity">
    <reaction evidence="10">
        <text>12-octadecanoyloxy-octadecanoate + H2O = 12-hydroxyoctadecanoate + octadecanoate + H(+)</text>
        <dbReference type="Rhea" id="RHEA:52080"/>
        <dbReference type="ChEBI" id="CHEBI:15377"/>
        <dbReference type="ChEBI" id="CHEBI:15378"/>
        <dbReference type="ChEBI" id="CHEBI:25629"/>
        <dbReference type="ChEBI" id="CHEBI:84201"/>
        <dbReference type="ChEBI" id="CHEBI:136330"/>
    </reaction>
    <physiologicalReaction direction="left-to-right" evidence="10">
        <dbReference type="Rhea" id="RHEA:52081"/>
    </physiologicalReaction>
</comment>
<comment type="catalytic activity">
    <reaction evidence="11">
        <text>12-(9Z-octadecenoyloxy)-octadecanoate + H2O = 12-hydroxyoctadecanoate + (9Z)-octadecenoate + H(+)</text>
        <dbReference type="Rhea" id="RHEA:52060"/>
        <dbReference type="ChEBI" id="CHEBI:15377"/>
        <dbReference type="ChEBI" id="CHEBI:15378"/>
        <dbReference type="ChEBI" id="CHEBI:30823"/>
        <dbReference type="ChEBI" id="CHEBI:84201"/>
        <dbReference type="ChEBI" id="CHEBI:136302"/>
    </reaction>
    <physiologicalReaction direction="left-to-right" evidence="11">
        <dbReference type="Rhea" id="RHEA:52061"/>
    </physiologicalReaction>
</comment>
<accession>A0A6J2JGD8</accession>
<evidence type="ECO:0000256" key="4">
    <source>
        <dbReference type="ARBA" id="ARBA00022692"/>
    </source>
</evidence>
<keyword evidence="6 17" id="KW-0472">Membrane</keyword>
<dbReference type="GO" id="GO:0016020">
    <property type="term" value="C:membrane"/>
    <property type="evidence" value="ECO:0007669"/>
    <property type="project" value="InterPro"/>
</dbReference>
<keyword evidence="4 17" id="KW-0812">Transmembrane</keyword>
<dbReference type="Proteomes" id="UP000504629">
    <property type="component" value="Unplaced"/>
</dbReference>
<comment type="catalytic activity">
    <reaction evidence="12">
        <text>9-(9Z-octadecenoyloxy)-octadecanoate + H2O = 9-hydroxy-octadecanoate + (9Z)-octadecenoate + H(+)</text>
        <dbReference type="Rhea" id="RHEA:52048"/>
        <dbReference type="ChEBI" id="CHEBI:15377"/>
        <dbReference type="ChEBI" id="CHEBI:15378"/>
        <dbReference type="ChEBI" id="CHEBI:30823"/>
        <dbReference type="ChEBI" id="CHEBI:136282"/>
        <dbReference type="ChEBI" id="CHEBI:136286"/>
    </reaction>
    <physiologicalReaction direction="left-to-right" evidence="12">
        <dbReference type="Rhea" id="RHEA:52049"/>
    </physiologicalReaction>
</comment>
<keyword evidence="18" id="KW-1185">Reference proteome</keyword>
<sequence length="242" mass="28863">MSDAIHFRIFGYITTIVLHVANAVIMMSSFRDDDIKEVEIRHYQKMQPFFFTCWTFFFQVIFSGLSLYCDVQIMRNTKNKTYRLPEILEKARVELFNTIVWPASTLVFAMFWLFYAVDRDLIYPTAIDKAISPTSNHIMHTYILPFVLWEMMFYYRERPANVFWRAAAVISLEVIYFLTLIFVKMHFGVWIYPFFGKINELLIIPGSFTIIALFLYGTQKLQWILYSMLWVGRRKPIVLKIN</sequence>
<evidence type="ECO:0000256" key="17">
    <source>
        <dbReference type="SAM" id="Phobius"/>
    </source>
</evidence>
<feature type="transmembrane region" description="Helical" evidence="17">
    <location>
        <begin position="137"/>
        <end position="155"/>
    </location>
</feature>
<dbReference type="AlphaFoldDB" id="A0A6J2JGD8"/>
<evidence type="ECO:0000256" key="13">
    <source>
        <dbReference type="ARBA" id="ARBA00049221"/>
    </source>
</evidence>
<evidence type="ECO:0000313" key="18">
    <source>
        <dbReference type="Proteomes" id="UP000504629"/>
    </source>
</evidence>
<evidence type="ECO:0000256" key="14">
    <source>
        <dbReference type="ARBA" id="ARBA00049296"/>
    </source>
</evidence>
<comment type="catalytic activity">
    <reaction evidence="9">
        <text>9-hexadecanoyloxy-octadecanoate + H2O = 9-hydroxy-octadecanoate + hexadecanoate + H(+)</text>
        <dbReference type="Rhea" id="RHEA:52052"/>
        <dbReference type="ChEBI" id="CHEBI:7896"/>
        <dbReference type="ChEBI" id="CHEBI:15377"/>
        <dbReference type="ChEBI" id="CHEBI:15378"/>
        <dbReference type="ChEBI" id="CHEBI:83670"/>
        <dbReference type="ChEBI" id="CHEBI:136286"/>
    </reaction>
    <physiologicalReaction direction="left-to-right" evidence="9">
        <dbReference type="Rhea" id="RHEA:52053"/>
    </physiologicalReaction>
</comment>
<evidence type="ECO:0000256" key="5">
    <source>
        <dbReference type="ARBA" id="ARBA00022989"/>
    </source>
</evidence>
<dbReference type="GO" id="GO:0012505">
    <property type="term" value="C:endomembrane system"/>
    <property type="evidence" value="ECO:0007669"/>
    <property type="project" value="UniProtKB-SubCell"/>
</dbReference>
<comment type="catalytic activity">
    <reaction evidence="1">
        <text>9-(9Z-hexadecenoyloxy)-octadecanoate + H2O = (9Z)-hexadecenoate + 9-hydroxy-octadecanoate + H(+)</text>
        <dbReference type="Rhea" id="RHEA:52068"/>
        <dbReference type="ChEBI" id="CHEBI:15377"/>
        <dbReference type="ChEBI" id="CHEBI:15378"/>
        <dbReference type="ChEBI" id="CHEBI:32372"/>
        <dbReference type="ChEBI" id="CHEBI:136286"/>
        <dbReference type="ChEBI" id="CHEBI:136309"/>
    </reaction>
    <physiologicalReaction direction="left-to-right" evidence="1">
        <dbReference type="Rhea" id="RHEA:52069"/>
    </physiologicalReaction>
</comment>
<comment type="catalytic activity">
    <reaction evidence="13">
        <text>9-octadecanoyloxy-octadecanoate + H2O = 9-hydroxy-octadecanoate + octadecanoate + H(+)</text>
        <dbReference type="Rhea" id="RHEA:52096"/>
        <dbReference type="ChEBI" id="CHEBI:15377"/>
        <dbReference type="ChEBI" id="CHEBI:15378"/>
        <dbReference type="ChEBI" id="CHEBI:25629"/>
        <dbReference type="ChEBI" id="CHEBI:136286"/>
        <dbReference type="ChEBI" id="CHEBI:136373"/>
    </reaction>
    <physiologicalReaction direction="left-to-right" evidence="13">
        <dbReference type="Rhea" id="RHEA:52097"/>
    </physiologicalReaction>
</comment>
<evidence type="ECO:0000256" key="9">
    <source>
        <dbReference type="ARBA" id="ARBA00047863"/>
    </source>
</evidence>
<feature type="transmembrane region" description="Helical" evidence="17">
    <location>
        <begin position="203"/>
        <end position="226"/>
    </location>
</feature>
<evidence type="ECO:0000313" key="19">
    <source>
        <dbReference type="RefSeq" id="XP_028028620.1"/>
    </source>
</evidence>
<evidence type="ECO:0000256" key="3">
    <source>
        <dbReference type="ARBA" id="ARBA00009300"/>
    </source>
</evidence>
<feature type="transmembrane region" description="Helical" evidence="17">
    <location>
        <begin position="162"/>
        <end position="183"/>
    </location>
</feature>
<evidence type="ECO:0000256" key="7">
    <source>
        <dbReference type="ARBA" id="ARBA00047368"/>
    </source>
</evidence>
<name>A0A6J2JGD8_BOMMA</name>
<feature type="transmembrane region" description="Helical" evidence="17">
    <location>
        <begin position="9"/>
        <end position="29"/>
    </location>
</feature>
<reference evidence="19" key="1">
    <citation type="submission" date="2025-08" db="UniProtKB">
        <authorList>
            <consortium name="RefSeq"/>
        </authorList>
    </citation>
    <scope>IDENTIFICATION</scope>
    <source>
        <tissue evidence="19">Silk gland</tissue>
    </source>
</reference>
<dbReference type="RefSeq" id="XP_028028620.1">
    <property type="nucleotide sequence ID" value="XM_028172819.1"/>
</dbReference>
<gene>
    <name evidence="19" type="primary">LOC114241853</name>
</gene>
<evidence type="ECO:0000256" key="15">
    <source>
        <dbReference type="ARBA" id="ARBA00049322"/>
    </source>
</evidence>
<comment type="catalytic activity">
    <reaction evidence="14">
        <text>13-(9Z-octadecenoyloxy)-octadecanoate + H2O = 13-hydroxy-octadecanoate + (9Z)-octadecenoate + H(+)</text>
        <dbReference type="Rhea" id="RHEA:52064"/>
        <dbReference type="ChEBI" id="CHEBI:15377"/>
        <dbReference type="ChEBI" id="CHEBI:15378"/>
        <dbReference type="ChEBI" id="CHEBI:30823"/>
        <dbReference type="ChEBI" id="CHEBI:136303"/>
        <dbReference type="ChEBI" id="CHEBI:136304"/>
    </reaction>
    <physiologicalReaction direction="left-to-right" evidence="14">
        <dbReference type="Rhea" id="RHEA:52065"/>
    </physiologicalReaction>
</comment>
<comment type="subcellular location">
    <subcellularLocation>
        <location evidence="2">Endomembrane system</location>
        <topology evidence="2">Multi-pass membrane protein</topology>
    </subcellularLocation>
</comment>
<evidence type="ECO:0000256" key="6">
    <source>
        <dbReference type="ARBA" id="ARBA00023136"/>
    </source>
</evidence>
<evidence type="ECO:0000256" key="12">
    <source>
        <dbReference type="ARBA" id="ARBA00048800"/>
    </source>
</evidence>
<comment type="catalytic activity">
    <reaction evidence="16">
        <text>12-(9Z-hexadecenoyloxy)-octadecanoate + H2O = 12-hydroxyoctadecanoate + (9Z)-hexadecenoate + H(+)</text>
        <dbReference type="Rhea" id="RHEA:52072"/>
        <dbReference type="ChEBI" id="CHEBI:15377"/>
        <dbReference type="ChEBI" id="CHEBI:15378"/>
        <dbReference type="ChEBI" id="CHEBI:32372"/>
        <dbReference type="ChEBI" id="CHEBI:84201"/>
        <dbReference type="ChEBI" id="CHEBI:136312"/>
    </reaction>
    <physiologicalReaction direction="left-to-right" evidence="16">
        <dbReference type="Rhea" id="RHEA:52073"/>
    </physiologicalReaction>
</comment>
<dbReference type="GeneID" id="114241853"/>
<dbReference type="Pfam" id="PF04750">
    <property type="entry name" value="Far-17a_AIG1"/>
    <property type="match status" value="1"/>
</dbReference>
<evidence type="ECO:0000256" key="10">
    <source>
        <dbReference type="ARBA" id="ARBA00048680"/>
    </source>
</evidence>
<dbReference type="PANTHER" id="PTHR10989">
    <property type="entry name" value="ANDROGEN-INDUCED PROTEIN 1-RELATED"/>
    <property type="match status" value="1"/>
</dbReference>
<comment type="catalytic activity">
    <reaction evidence="15">
        <text>13-(9Z-hexadecenoyloxy)-octadecanoate + H2O = 13-hydroxy-octadecanoate + (9Z)-hexadecenoate + H(+)</text>
        <dbReference type="Rhea" id="RHEA:52076"/>
        <dbReference type="ChEBI" id="CHEBI:15377"/>
        <dbReference type="ChEBI" id="CHEBI:15378"/>
        <dbReference type="ChEBI" id="CHEBI:32372"/>
        <dbReference type="ChEBI" id="CHEBI:136304"/>
        <dbReference type="ChEBI" id="CHEBI:136315"/>
    </reaction>
    <physiologicalReaction direction="left-to-right" evidence="15">
        <dbReference type="Rhea" id="RHEA:52077"/>
    </physiologicalReaction>
</comment>
<dbReference type="PANTHER" id="PTHR10989:SF16">
    <property type="entry name" value="AT02829P-RELATED"/>
    <property type="match status" value="1"/>
</dbReference>
<dbReference type="OrthoDB" id="1898221at2759"/>
<proteinExistence type="inferred from homology"/>
<feature type="transmembrane region" description="Helical" evidence="17">
    <location>
        <begin position="95"/>
        <end position="117"/>
    </location>
</feature>
<evidence type="ECO:0000256" key="1">
    <source>
        <dbReference type="ARBA" id="ARBA00000923"/>
    </source>
</evidence>
<evidence type="ECO:0000256" key="11">
    <source>
        <dbReference type="ARBA" id="ARBA00048701"/>
    </source>
</evidence>
<feature type="transmembrane region" description="Helical" evidence="17">
    <location>
        <begin position="49"/>
        <end position="74"/>
    </location>
</feature>
<evidence type="ECO:0000256" key="8">
    <source>
        <dbReference type="ARBA" id="ARBA00047427"/>
    </source>
</evidence>
<evidence type="ECO:0000256" key="2">
    <source>
        <dbReference type="ARBA" id="ARBA00004127"/>
    </source>
</evidence>
<evidence type="ECO:0000256" key="16">
    <source>
        <dbReference type="ARBA" id="ARBA00049428"/>
    </source>
</evidence>
<dbReference type="KEGG" id="bman:114241853"/>
<comment type="similarity">
    <text evidence="3">Belongs to the AIG1 family.</text>
</comment>
<comment type="catalytic activity">
    <reaction evidence="7">
        <text>12-hexadecanoyloxy-octadecanoate + H2O = 12-hydroxyoctadecanoate + hexadecanoate + H(+)</text>
        <dbReference type="Rhea" id="RHEA:52056"/>
        <dbReference type="ChEBI" id="CHEBI:7896"/>
        <dbReference type="ChEBI" id="CHEBI:15377"/>
        <dbReference type="ChEBI" id="CHEBI:15378"/>
        <dbReference type="ChEBI" id="CHEBI:83677"/>
        <dbReference type="ChEBI" id="CHEBI:84201"/>
    </reaction>
    <physiologicalReaction direction="left-to-right" evidence="7">
        <dbReference type="Rhea" id="RHEA:52057"/>
    </physiologicalReaction>
</comment>
<keyword evidence="5 17" id="KW-1133">Transmembrane helix</keyword>
<dbReference type="InterPro" id="IPR006838">
    <property type="entry name" value="ADTRP_AIG1"/>
</dbReference>
<organism evidence="18 19">
    <name type="scientific">Bombyx mandarina</name>
    <name type="common">Wild silk moth</name>
    <name type="synonym">Wild silkworm</name>
    <dbReference type="NCBI Taxonomy" id="7092"/>
    <lineage>
        <taxon>Eukaryota</taxon>
        <taxon>Metazoa</taxon>
        <taxon>Ecdysozoa</taxon>
        <taxon>Arthropoda</taxon>
        <taxon>Hexapoda</taxon>
        <taxon>Insecta</taxon>
        <taxon>Pterygota</taxon>
        <taxon>Neoptera</taxon>
        <taxon>Endopterygota</taxon>
        <taxon>Lepidoptera</taxon>
        <taxon>Glossata</taxon>
        <taxon>Ditrysia</taxon>
        <taxon>Bombycoidea</taxon>
        <taxon>Bombycidae</taxon>
        <taxon>Bombycinae</taxon>
        <taxon>Bombyx</taxon>
    </lineage>
</organism>
<protein>
    <submittedName>
        <fullName evidence="19">Androgen-dependent TFPI-regulating protein-like</fullName>
    </submittedName>
</protein>